<dbReference type="PROSITE" id="PS51192">
    <property type="entry name" value="HELICASE_ATP_BIND_1"/>
    <property type="match status" value="1"/>
</dbReference>
<dbReference type="Pfam" id="PF22590">
    <property type="entry name" value="Cas3-like_C_2"/>
    <property type="match status" value="1"/>
</dbReference>
<dbReference type="PROSITE" id="PS51194">
    <property type="entry name" value="HELICASE_CTER"/>
    <property type="match status" value="1"/>
</dbReference>
<protein>
    <submittedName>
        <fullName evidence="13">CRISPR-associated helicase/endonuclease Cas3</fullName>
    </submittedName>
</protein>
<evidence type="ECO:0000256" key="9">
    <source>
        <dbReference type="ARBA" id="ARBA00023118"/>
    </source>
</evidence>
<evidence type="ECO:0000256" key="8">
    <source>
        <dbReference type="ARBA" id="ARBA00022840"/>
    </source>
</evidence>
<dbReference type="InterPro" id="IPR038257">
    <property type="entry name" value="CRISPR-assoc_Cas3_HD_sf"/>
</dbReference>
<accession>A0A832T4T4</accession>
<dbReference type="InterPro" id="IPR011545">
    <property type="entry name" value="DEAD/DEAH_box_helicase_dom"/>
</dbReference>
<dbReference type="SMR" id="A0A832T4T4"/>
<reference evidence="13" key="1">
    <citation type="journal article" date="2020" name="bioRxiv">
        <title>A rank-normalized archaeal taxonomy based on genome phylogeny resolves widespread incomplete and uneven classifications.</title>
        <authorList>
            <person name="Rinke C."/>
            <person name="Chuvochina M."/>
            <person name="Mussig A.J."/>
            <person name="Chaumeil P.-A."/>
            <person name="Waite D.W."/>
            <person name="Whitman W.B."/>
            <person name="Parks D.H."/>
            <person name="Hugenholtz P."/>
        </authorList>
    </citation>
    <scope>NUCLEOTIDE SEQUENCE</scope>
    <source>
        <strain evidence="13">UBA8834</strain>
    </source>
</reference>
<evidence type="ECO:0000256" key="5">
    <source>
        <dbReference type="ARBA" id="ARBA00022741"/>
    </source>
</evidence>
<dbReference type="GeneID" id="1444067"/>
<keyword evidence="13" id="KW-0255">Endonuclease</keyword>
<dbReference type="InterPro" id="IPR006483">
    <property type="entry name" value="CRISPR-assoc_Cas3_HD"/>
</dbReference>
<comment type="similarity">
    <text evidence="1">In the N-terminal section; belongs to the CRISPR-associated nuclease Cas3-HD family.</text>
</comment>
<dbReference type="PROSITE" id="PS51643">
    <property type="entry name" value="HD_CAS3"/>
    <property type="match status" value="1"/>
</dbReference>
<keyword evidence="6" id="KW-0378">Hydrolase</keyword>
<comment type="similarity">
    <text evidence="2">In the central section; belongs to the CRISPR-associated helicase Cas3 family.</text>
</comment>
<organism evidence="13 14">
    <name type="scientific">Pyrococcus horikoshii</name>
    <dbReference type="NCBI Taxonomy" id="53953"/>
    <lineage>
        <taxon>Archaea</taxon>
        <taxon>Methanobacteriati</taxon>
        <taxon>Methanobacteriota</taxon>
        <taxon>Thermococci</taxon>
        <taxon>Thermococcales</taxon>
        <taxon>Thermococcaceae</taxon>
        <taxon>Pyrococcus</taxon>
    </lineage>
</organism>
<dbReference type="GO" id="GO:0005524">
    <property type="term" value="F:ATP binding"/>
    <property type="evidence" value="ECO:0007669"/>
    <property type="project" value="UniProtKB-KW"/>
</dbReference>
<dbReference type="GO" id="GO:0004519">
    <property type="term" value="F:endonuclease activity"/>
    <property type="evidence" value="ECO:0007669"/>
    <property type="project" value="UniProtKB-KW"/>
</dbReference>
<dbReference type="SUPFAM" id="SSF52540">
    <property type="entry name" value="P-loop containing nucleoside triphosphate hydrolases"/>
    <property type="match status" value="1"/>
</dbReference>
<evidence type="ECO:0000256" key="1">
    <source>
        <dbReference type="ARBA" id="ARBA00006847"/>
    </source>
</evidence>
<dbReference type="Gene3D" id="3.40.50.300">
    <property type="entry name" value="P-loop containing nucleotide triphosphate hydrolases"/>
    <property type="match status" value="2"/>
</dbReference>
<evidence type="ECO:0000256" key="3">
    <source>
        <dbReference type="ARBA" id="ARBA00022722"/>
    </source>
</evidence>
<dbReference type="Proteomes" id="UP000617544">
    <property type="component" value="Unassembled WGS sequence"/>
</dbReference>
<dbReference type="GO" id="GO:0140097">
    <property type="term" value="F:catalytic activity, acting on DNA"/>
    <property type="evidence" value="ECO:0007669"/>
    <property type="project" value="UniProtKB-ARBA"/>
</dbReference>
<feature type="domain" description="Helicase C-terminal" evidence="11">
    <location>
        <begin position="414"/>
        <end position="557"/>
    </location>
</feature>
<dbReference type="SMART" id="SM00490">
    <property type="entry name" value="HELICc"/>
    <property type="match status" value="1"/>
</dbReference>
<evidence type="ECO:0000256" key="7">
    <source>
        <dbReference type="ARBA" id="ARBA00022806"/>
    </source>
</evidence>
<dbReference type="InterPro" id="IPR006674">
    <property type="entry name" value="HD_domain"/>
</dbReference>
<dbReference type="GO" id="GO:0003724">
    <property type="term" value="F:RNA helicase activity"/>
    <property type="evidence" value="ECO:0007669"/>
    <property type="project" value="TreeGrafter"/>
</dbReference>
<dbReference type="GO" id="GO:0016787">
    <property type="term" value="F:hydrolase activity"/>
    <property type="evidence" value="ECO:0007669"/>
    <property type="project" value="UniProtKB-KW"/>
</dbReference>
<name>A0A832T4T4_PYRHR</name>
<evidence type="ECO:0000256" key="2">
    <source>
        <dbReference type="ARBA" id="ARBA00009046"/>
    </source>
</evidence>
<dbReference type="SMART" id="SM00487">
    <property type="entry name" value="DEXDc"/>
    <property type="match status" value="1"/>
</dbReference>
<dbReference type="Pfam" id="PF01966">
    <property type="entry name" value="HD"/>
    <property type="match status" value="1"/>
</dbReference>
<keyword evidence="7" id="KW-0347">Helicase</keyword>
<dbReference type="NCBIfam" id="TIGR01596">
    <property type="entry name" value="cas3_HD"/>
    <property type="match status" value="1"/>
</dbReference>
<evidence type="ECO:0000256" key="6">
    <source>
        <dbReference type="ARBA" id="ARBA00022801"/>
    </source>
</evidence>
<keyword evidence="4" id="KW-0479">Metal-binding</keyword>
<proteinExistence type="inferred from homology"/>
<keyword evidence="8" id="KW-0067">ATP-binding</keyword>
<sequence length="690" mass="80417">MEFGELIELMKRKLGKPDKTLYEHSLNAKRIAERILERINYPSEARDCILMHVFLHDVGKLDDRFQEKLRKGGRAPPHAFLGVELASRFLNCESPFREIALLSILTHHSDFHEALYQDEIDRDEALIIDGKVVSSPADLVYELRDEIFYKLSQSKNAVMLRNLYSLFNGVLRLSDWLESASLDVGSYYTSGSFVRDRVIGYLSSKGWKPRDYQGFIMGKGSGYFLLPTGDGKTETSLLAIADSPKVIYTLPTITTVEAMRKRFEEMFGKDNVSFGHGMLFYSLYKEGKLSERLINRYAMKGIHVSTIDQVLLAFINYFKFPLRELSLRGSHLIVDEIHSYTPYTLSLILEGLRYAVNYLGSKVVVTSATMPSLLREKLEEVGLKELIPFEKVKRRYESKRRVRVWFRDLPMFEDIDSIIREKGKVLVITNTVTRAREIYEELKKRRDDVYLFHSRFTVRDKEEKMRLVNEISSGILVATQVVEVSLDIDYDTLYTEVAPIDSLIQRFGRVNRRGMKEGRAYVYAVEGKRFYLPYSKRSVEASLSMVKELEEAKNELDFLRLNDSFYEEIWDEYESELKKKYLERQALRTIHRFRKESWLSTRDTFMSLPAIPLKFWNNVVELAERWDDLGEKEKAEGMFKVIGSVINVPIWILKDNLLYDEKVYKLFGVYGIDLEYDSEVGLIERKGLIF</sequence>
<evidence type="ECO:0000259" key="12">
    <source>
        <dbReference type="PROSITE" id="PS51643"/>
    </source>
</evidence>
<feature type="domain" description="Helicase ATP-binding" evidence="10">
    <location>
        <begin position="213"/>
        <end position="388"/>
    </location>
</feature>
<evidence type="ECO:0000313" key="14">
    <source>
        <dbReference type="Proteomes" id="UP000617544"/>
    </source>
</evidence>
<dbReference type="Gene3D" id="1.10.3210.30">
    <property type="match status" value="1"/>
</dbReference>
<evidence type="ECO:0000313" key="13">
    <source>
        <dbReference type="EMBL" id="HII61481.1"/>
    </source>
</evidence>
<dbReference type="InterPro" id="IPR054712">
    <property type="entry name" value="Cas3-like_dom"/>
</dbReference>
<dbReference type="InterPro" id="IPR050079">
    <property type="entry name" value="DEAD_box_RNA_helicase"/>
</dbReference>
<dbReference type="GO" id="GO:0003676">
    <property type="term" value="F:nucleic acid binding"/>
    <property type="evidence" value="ECO:0007669"/>
    <property type="project" value="InterPro"/>
</dbReference>
<dbReference type="RefSeq" id="WP_010884285.1">
    <property type="nucleotide sequence ID" value="NZ_DUJN01000007.1"/>
</dbReference>
<dbReference type="GO" id="GO:0046872">
    <property type="term" value="F:metal ion binding"/>
    <property type="evidence" value="ECO:0007669"/>
    <property type="project" value="UniProtKB-KW"/>
</dbReference>
<dbReference type="PANTHER" id="PTHR47959">
    <property type="entry name" value="ATP-DEPENDENT RNA HELICASE RHLE-RELATED"/>
    <property type="match status" value="1"/>
</dbReference>
<dbReference type="NCBIfam" id="TIGR01587">
    <property type="entry name" value="cas3_core"/>
    <property type="match status" value="1"/>
</dbReference>
<gene>
    <name evidence="13" type="ORF">HA331_07035</name>
</gene>
<keyword evidence="9" id="KW-0051">Antiviral defense</keyword>
<dbReference type="AlphaFoldDB" id="A0A832T4T4"/>
<dbReference type="InterPro" id="IPR027417">
    <property type="entry name" value="P-loop_NTPase"/>
</dbReference>
<dbReference type="CDD" id="cd09641">
    <property type="entry name" value="Cas3''_I"/>
    <property type="match status" value="1"/>
</dbReference>
<evidence type="ECO:0000259" key="10">
    <source>
        <dbReference type="PROSITE" id="PS51192"/>
    </source>
</evidence>
<dbReference type="OMA" id="AHWIIDE"/>
<dbReference type="GO" id="GO:0051607">
    <property type="term" value="P:defense response to virus"/>
    <property type="evidence" value="ECO:0007669"/>
    <property type="project" value="UniProtKB-KW"/>
</dbReference>
<dbReference type="PANTHER" id="PTHR47959:SF16">
    <property type="entry name" value="CRISPR-ASSOCIATED NUCLEASE_HELICASE CAS3-RELATED"/>
    <property type="match status" value="1"/>
</dbReference>
<dbReference type="InterPro" id="IPR014001">
    <property type="entry name" value="Helicase_ATP-bd"/>
</dbReference>
<dbReference type="EMBL" id="DUJN01000007">
    <property type="protein sequence ID" value="HII61481.1"/>
    <property type="molecule type" value="Genomic_DNA"/>
</dbReference>
<keyword evidence="5" id="KW-0547">Nucleotide-binding</keyword>
<dbReference type="InterPro" id="IPR006474">
    <property type="entry name" value="Helicase_Cas3_CRISPR-ass_core"/>
</dbReference>
<dbReference type="GO" id="GO:0005829">
    <property type="term" value="C:cytosol"/>
    <property type="evidence" value="ECO:0007669"/>
    <property type="project" value="TreeGrafter"/>
</dbReference>
<comment type="caution">
    <text evidence="13">The sequence shown here is derived from an EMBL/GenBank/DDBJ whole genome shotgun (WGS) entry which is preliminary data.</text>
</comment>
<feature type="domain" description="HD Cas3-type" evidence="12">
    <location>
        <begin position="14"/>
        <end position="177"/>
    </location>
</feature>
<evidence type="ECO:0000256" key="4">
    <source>
        <dbReference type="ARBA" id="ARBA00022723"/>
    </source>
</evidence>
<dbReference type="Pfam" id="PF00270">
    <property type="entry name" value="DEAD"/>
    <property type="match status" value="1"/>
</dbReference>
<dbReference type="SUPFAM" id="SSF109604">
    <property type="entry name" value="HD-domain/PDEase-like"/>
    <property type="match status" value="1"/>
</dbReference>
<keyword evidence="3" id="KW-0540">Nuclease</keyword>
<evidence type="ECO:0000259" key="11">
    <source>
        <dbReference type="PROSITE" id="PS51194"/>
    </source>
</evidence>
<dbReference type="InterPro" id="IPR001650">
    <property type="entry name" value="Helicase_C-like"/>
</dbReference>